<protein>
    <submittedName>
        <fullName evidence="1">Uncharacterized protein</fullName>
    </submittedName>
</protein>
<gene>
    <name evidence="1" type="ORF">CcrBL9_gp083</name>
</gene>
<evidence type="ECO:0000313" key="2">
    <source>
        <dbReference type="Proteomes" id="UP000259421"/>
    </source>
</evidence>
<name>A0A385EE58_9CAUD</name>
<sequence>MATPRYETFEDFQHDLDESGHLSNDPFGIDIDIGSLDDADLEFLLPATKKPKKAT</sequence>
<accession>A0A385EE58</accession>
<dbReference type="EMBL" id="MH588546">
    <property type="protein sequence ID" value="AXQ69107.1"/>
    <property type="molecule type" value="Genomic_DNA"/>
</dbReference>
<organism evidence="1 2">
    <name type="scientific">Caulobacter phage CcrBL9</name>
    <dbReference type="NCBI Taxonomy" id="2283270"/>
    <lineage>
        <taxon>Viruses</taxon>
        <taxon>Duplodnaviria</taxon>
        <taxon>Heunggongvirae</taxon>
        <taxon>Uroviricota</taxon>
        <taxon>Caudoviricetes</taxon>
        <taxon>Jeanschmidtviridae</taxon>
        <taxon>Bertelyvirus</taxon>
        <taxon>Bertelyvirus BL9</taxon>
    </lineage>
</organism>
<evidence type="ECO:0000313" key="1">
    <source>
        <dbReference type="EMBL" id="AXQ69107.1"/>
    </source>
</evidence>
<proteinExistence type="predicted"/>
<keyword evidence="2" id="KW-1185">Reference proteome</keyword>
<reference evidence="1 2" key="2">
    <citation type="submission" date="2018-09" db="EMBL/GenBank/DDBJ databases">
        <title>Giant CbK-like Caulobacter bacteriophages have genetically divergent genomes.</title>
        <authorList>
            <person name="Wilson K."/>
            <person name="Ely B."/>
        </authorList>
    </citation>
    <scope>NUCLEOTIDE SEQUENCE [LARGE SCALE GENOMIC DNA]</scope>
</reference>
<reference evidence="2" key="1">
    <citation type="submission" date="2018-07" db="EMBL/GenBank/DDBJ databases">
        <title>Giant CbK-like Caulobacter bacteriophages have genetically divergent genomes.</title>
        <authorList>
            <person name="Wilson K.M."/>
            <person name="Ely B."/>
        </authorList>
    </citation>
    <scope>NUCLEOTIDE SEQUENCE [LARGE SCALE GENOMIC DNA]</scope>
</reference>
<dbReference type="Proteomes" id="UP000259421">
    <property type="component" value="Segment"/>
</dbReference>